<protein>
    <recommendedName>
        <fullName evidence="5">Tetratricopeptide repeat protein</fullName>
    </recommendedName>
</protein>
<organism evidence="3 4">
    <name type="scientific">Pokkaliibacter plantistimulans</name>
    <dbReference type="NCBI Taxonomy" id="1635171"/>
    <lineage>
        <taxon>Bacteria</taxon>
        <taxon>Pseudomonadati</taxon>
        <taxon>Pseudomonadota</taxon>
        <taxon>Gammaproteobacteria</taxon>
        <taxon>Oceanospirillales</taxon>
        <taxon>Balneatrichaceae</taxon>
        <taxon>Pokkaliibacter</taxon>
    </lineage>
</organism>
<evidence type="ECO:0000256" key="1">
    <source>
        <dbReference type="PROSITE-ProRule" id="PRU00339"/>
    </source>
</evidence>
<proteinExistence type="predicted"/>
<name>A0ABX5LTJ4_9GAMM</name>
<keyword evidence="2" id="KW-0472">Membrane</keyword>
<dbReference type="Pfam" id="PF13432">
    <property type="entry name" value="TPR_16"/>
    <property type="match status" value="1"/>
</dbReference>
<feature type="repeat" description="TPR" evidence="1">
    <location>
        <begin position="199"/>
        <end position="232"/>
    </location>
</feature>
<evidence type="ECO:0000313" key="3">
    <source>
        <dbReference type="EMBL" id="PXF28838.1"/>
    </source>
</evidence>
<evidence type="ECO:0000313" key="4">
    <source>
        <dbReference type="Proteomes" id="UP000248090"/>
    </source>
</evidence>
<dbReference type="SUPFAM" id="SSF48452">
    <property type="entry name" value="TPR-like"/>
    <property type="match status" value="1"/>
</dbReference>
<dbReference type="RefSeq" id="WP_110189915.1">
    <property type="nucleotide sequence ID" value="NZ_CP177354.1"/>
</dbReference>
<keyword evidence="4" id="KW-1185">Reference proteome</keyword>
<dbReference type="SMART" id="SM00028">
    <property type="entry name" value="TPR"/>
    <property type="match status" value="2"/>
</dbReference>
<sequence>MDTNNSSERNLEQQKVYIELEKLKLEEKRVLLEGSFSKKYAAPLLGVFGTVIASILALTASNVSNKIKEKEIQIATSQKQQELDRIHFENDRKWKFEAVDFVFKNQQAIFSGSTEKQIAIRNVMIATFPSEVTSPLFEKIKASSTAEAQQVWSDGQEISARADEYISLIANGKKSLISKDFDAAAEDFKQVLETKPNDADALNYTGYSYFRKGEYLTAISYLEQALAISPNHRFANLNLTKAFCAQGKLVDAERRMNIALQNVKDFSHDLVIDGEYQRVCRDIYHPG</sequence>
<dbReference type="PROSITE" id="PS50005">
    <property type="entry name" value="TPR"/>
    <property type="match status" value="1"/>
</dbReference>
<dbReference type="InterPro" id="IPR011990">
    <property type="entry name" value="TPR-like_helical_dom_sf"/>
</dbReference>
<dbReference type="EMBL" id="LAPT01000143">
    <property type="protein sequence ID" value="PXF28838.1"/>
    <property type="molecule type" value="Genomic_DNA"/>
</dbReference>
<feature type="transmembrane region" description="Helical" evidence="2">
    <location>
        <begin position="40"/>
        <end position="60"/>
    </location>
</feature>
<dbReference type="PROSITE" id="PS50293">
    <property type="entry name" value="TPR_REGION"/>
    <property type="match status" value="1"/>
</dbReference>
<keyword evidence="1" id="KW-0802">TPR repeat</keyword>
<evidence type="ECO:0000256" key="2">
    <source>
        <dbReference type="SAM" id="Phobius"/>
    </source>
</evidence>
<keyword evidence="2" id="KW-1133">Transmembrane helix</keyword>
<evidence type="ECO:0008006" key="5">
    <source>
        <dbReference type="Google" id="ProtNLM"/>
    </source>
</evidence>
<dbReference type="InterPro" id="IPR019734">
    <property type="entry name" value="TPR_rpt"/>
</dbReference>
<dbReference type="Proteomes" id="UP000248090">
    <property type="component" value="Unassembled WGS sequence"/>
</dbReference>
<keyword evidence="2" id="KW-0812">Transmembrane</keyword>
<accession>A0ABX5LTJ4</accession>
<reference evidence="3 4" key="1">
    <citation type="submission" date="2015-03" db="EMBL/GenBank/DDBJ databases">
        <authorList>
            <person name="Krishnan R."/>
            <person name="Midha S."/>
            <person name="Patil P.B."/>
            <person name="Rameshkumar N."/>
        </authorList>
    </citation>
    <scope>NUCLEOTIDE SEQUENCE [LARGE SCALE GENOMIC DNA]</scope>
    <source>
        <strain evidence="3 4">L1E11</strain>
    </source>
</reference>
<dbReference type="Gene3D" id="1.25.40.10">
    <property type="entry name" value="Tetratricopeptide repeat domain"/>
    <property type="match status" value="1"/>
</dbReference>
<comment type="caution">
    <text evidence="3">The sequence shown here is derived from an EMBL/GenBank/DDBJ whole genome shotgun (WGS) entry which is preliminary data.</text>
</comment>
<gene>
    <name evidence="3" type="ORF">WH50_24135</name>
</gene>